<dbReference type="InterPro" id="IPR038497">
    <property type="entry name" value="ATPase_V1-cplx_hsu_C_sf"/>
</dbReference>
<dbReference type="Gene3D" id="1.25.40.150">
    <property type="entry name" value="V-type ATPase, subunit H, C-terminal domain"/>
    <property type="match status" value="1"/>
</dbReference>
<dbReference type="InterPro" id="IPR011987">
    <property type="entry name" value="ATPase_V1-cplx_hsu_C"/>
</dbReference>
<dbReference type="SUPFAM" id="SSF48371">
    <property type="entry name" value="ARM repeat"/>
    <property type="match status" value="1"/>
</dbReference>
<keyword evidence="2" id="KW-0813">Transport</keyword>
<dbReference type="Proteomes" id="UP001153269">
    <property type="component" value="Unassembled WGS sequence"/>
</dbReference>
<comment type="similarity">
    <text evidence="1">Belongs to the V-ATPase H subunit family.</text>
</comment>
<organism evidence="6 7">
    <name type="scientific">Pleuronectes platessa</name>
    <name type="common">European plaice</name>
    <dbReference type="NCBI Taxonomy" id="8262"/>
    <lineage>
        <taxon>Eukaryota</taxon>
        <taxon>Metazoa</taxon>
        <taxon>Chordata</taxon>
        <taxon>Craniata</taxon>
        <taxon>Vertebrata</taxon>
        <taxon>Euteleostomi</taxon>
        <taxon>Actinopterygii</taxon>
        <taxon>Neopterygii</taxon>
        <taxon>Teleostei</taxon>
        <taxon>Neoteleostei</taxon>
        <taxon>Acanthomorphata</taxon>
        <taxon>Carangaria</taxon>
        <taxon>Pleuronectiformes</taxon>
        <taxon>Pleuronectoidei</taxon>
        <taxon>Pleuronectidae</taxon>
        <taxon>Pleuronectes</taxon>
    </lineage>
</organism>
<reference evidence="6" key="1">
    <citation type="submission" date="2020-03" db="EMBL/GenBank/DDBJ databases">
        <authorList>
            <person name="Weist P."/>
        </authorList>
    </citation>
    <scope>NUCLEOTIDE SEQUENCE</scope>
</reference>
<dbReference type="EMBL" id="CADEAL010000090">
    <property type="protein sequence ID" value="CAB1414136.1"/>
    <property type="molecule type" value="Genomic_DNA"/>
</dbReference>
<dbReference type="GO" id="GO:0046961">
    <property type="term" value="F:proton-transporting ATPase activity, rotational mechanism"/>
    <property type="evidence" value="ECO:0007669"/>
    <property type="project" value="InterPro"/>
</dbReference>
<name>A0A9N7Y620_PLEPL</name>
<evidence type="ECO:0000313" key="7">
    <source>
        <dbReference type="Proteomes" id="UP001153269"/>
    </source>
</evidence>
<keyword evidence="3" id="KW-0375">Hydrogen ion transport</keyword>
<evidence type="ECO:0000256" key="3">
    <source>
        <dbReference type="ARBA" id="ARBA00022781"/>
    </source>
</evidence>
<comment type="caution">
    <text evidence="6">The sequence shown here is derived from an EMBL/GenBank/DDBJ whole genome shotgun (WGS) entry which is preliminary data.</text>
</comment>
<gene>
    <name evidence="6" type="ORF">PLEPLA_LOCUS1841</name>
</gene>
<dbReference type="AlphaFoldDB" id="A0A9N7Y620"/>
<dbReference type="GO" id="GO:0005765">
    <property type="term" value="C:lysosomal membrane"/>
    <property type="evidence" value="ECO:0007669"/>
    <property type="project" value="TreeGrafter"/>
</dbReference>
<protein>
    <recommendedName>
        <fullName evidence="5">ATPase V1 complex subunit H C-terminal domain-containing protein</fullName>
    </recommendedName>
</protein>
<keyword evidence="4" id="KW-0406">Ion transport</keyword>
<proteinExistence type="inferred from homology"/>
<accession>A0A9N7Y620</accession>
<dbReference type="InterPro" id="IPR016024">
    <property type="entry name" value="ARM-type_fold"/>
</dbReference>
<keyword evidence="7" id="KW-1185">Reference proteome</keyword>
<dbReference type="InterPro" id="IPR011989">
    <property type="entry name" value="ARM-like"/>
</dbReference>
<dbReference type="PANTHER" id="PTHR10698">
    <property type="entry name" value="V-TYPE PROTON ATPASE SUBUNIT H"/>
    <property type="match status" value="1"/>
</dbReference>
<evidence type="ECO:0000259" key="5">
    <source>
        <dbReference type="Pfam" id="PF11698"/>
    </source>
</evidence>
<evidence type="ECO:0000256" key="4">
    <source>
        <dbReference type="ARBA" id="ARBA00023065"/>
    </source>
</evidence>
<dbReference type="PANTHER" id="PTHR10698:SF0">
    <property type="entry name" value="V-TYPE PROTON ATPASE SUBUNIT H"/>
    <property type="match status" value="1"/>
</dbReference>
<evidence type="ECO:0000256" key="1">
    <source>
        <dbReference type="ARBA" id="ARBA00008613"/>
    </source>
</evidence>
<dbReference type="Pfam" id="PF11698">
    <property type="entry name" value="V-ATPase_H_C"/>
    <property type="match status" value="1"/>
</dbReference>
<dbReference type="Gene3D" id="1.25.10.10">
    <property type="entry name" value="Leucine-rich Repeat Variant"/>
    <property type="match status" value="1"/>
</dbReference>
<evidence type="ECO:0000313" key="6">
    <source>
        <dbReference type="EMBL" id="CAB1414136.1"/>
    </source>
</evidence>
<evidence type="ECO:0000256" key="2">
    <source>
        <dbReference type="ARBA" id="ARBA00022448"/>
    </source>
</evidence>
<dbReference type="GO" id="GO:0000221">
    <property type="term" value="C:vacuolar proton-transporting V-type ATPase, V1 domain"/>
    <property type="evidence" value="ECO:0007669"/>
    <property type="project" value="InterPro"/>
</dbReference>
<dbReference type="InterPro" id="IPR004908">
    <property type="entry name" value="ATPase_V1-cplx_hsu"/>
</dbReference>
<feature type="domain" description="ATPase V1 complex subunit H C-terminal" evidence="5">
    <location>
        <begin position="39"/>
        <end position="78"/>
    </location>
</feature>
<sequence>MSQREYALAMIQCKVLKQLENLDQQKYDEEDITHLLGTKSELRSGRLKWSPVHKSEKFWRDNSFRLNENNHELLNQLFIQDISAVLLYFHPDT</sequence>